<name>A0AA36KDJ9_ACINO</name>
<dbReference type="CDD" id="cd00736">
    <property type="entry name" value="lambda_lys-like"/>
    <property type="match status" value="1"/>
</dbReference>
<evidence type="ECO:0008006" key="3">
    <source>
        <dbReference type="Google" id="ProtNLM"/>
    </source>
</evidence>
<accession>A0AA36KDJ9</accession>
<dbReference type="RefSeq" id="WP_023188461.1">
    <property type="nucleotide sequence ID" value="NZ_CBSD020000084.1"/>
</dbReference>
<protein>
    <recommendedName>
        <fullName evidence="3">Lysozyme</fullName>
    </recommendedName>
</protein>
<keyword evidence="2" id="KW-1185">Reference proteome</keyword>
<dbReference type="Proteomes" id="UP000019193">
    <property type="component" value="Unassembled WGS sequence"/>
</dbReference>
<gene>
    <name evidence="1" type="ORF">ANICBIBUN_07315</name>
</gene>
<dbReference type="InterPro" id="IPR023346">
    <property type="entry name" value="Lysozyme-like_dom_sf"/>
</dbReference>
<evidence type="ECO:0000313" key="1">
    <source>
        <dbReference type="EMBL" id="CDG76506.1"/>
    </source>
</evidence>
<evidence type="ECO:0000313" key="2">
    <source>
        <dbReference type="Proteomes" id="UP000019193"/>
    </source>
</evidence>
<dbReference type="Gene3D" id="1.10.530.10">
    <property type="match status" value="1"/>
</dbReference>
<sequence length="886" mass="95232">MATRENFEKLLKAPNVQKMLNLIANAEGVKHGYNTLFGNERVNDLSWHPGVKKGFTQTDGKKNATTAAGRYQFLEDTWNGVAKQLGLKDFSPKNQDIAAVALLAQNGALPSVLKGDFKTAVQKSGSTWASLPSSPYAQPKKSWAEVDKMVGQNTYQRVKAQMQDQQAPTIAKVYDAYKSGKLNAQQKKDFEDDVRGGKIMLPEGAQLTGRVKPPPVVLPQALSDAYVSGRLNSQQRADLEADIKARKVKLPVASRNQSNLPDFDQGGTIVQEPIEQGIVAPPAPEPTLGQRALGVGETALSAATGATGGTLGMLGGTISQAGREILSGNFGTPEAAQRISQNAAEGAANLTYAPRTQAGQEYTQALGEISEPLVALTPALGELALAGQGARGVAPVAQGQAIRTAQAVAPVVERAGQMAARPVRAVTDATRSGIQRMGEMVGLRAPDTGGPAPANVGAAQVDQATIRQALSQDLPYPVQLTEGQMTRDPAQLKFEVETAKDAELGAPLRQRQEEQHQVMQHNLDAFIDMTGAQATNMREAGLSVDKALQKQLQADKNRVRVAYAKADKSEEAQIPVDLTQPVKVGENDPMSVIDYLNSQPDLPTTPILTSAKRTAESLGIARRGENGELIPNNPTIKQMEKWRQEINANTNQEAPNIRQSAILKDMIDQHVEPVVGNLYKAARNERKRMADHWENRTIIKDLTTNRTGTDDRRVALEDIQKRIIHDGSLDDLRIAKRTLLTSGEEGKQAWRDIQGQTLQEIKKAATAGVAPDGQGNQMVSAAALNKAIKRLDDAGKLDYIFGPQGAEKLRAINEISKTLFTTPTSAAINHSNTAATLAAAMDIAMSGLSGFPAPVATALRLATKHIKDNKVRARVMKALNPSRPNS</sequence>
<dbReference type="SUPFAM" id="SSF53955">
    <property type="entry name" value="Lysozyme-like"/>
    <property type="match status" value="1"/>
</dbReference>
<dbReference type="EMBL" id="CBSD020000084">
    <property type="protein sequence ID" value="CDG76506.1"/>
    <property type="molecule type" value="Genomic_DNA"/>
</dbReference>
<dbReference type="AlphaFoldDB" id="A0AA36KDJ9"/>
<proteinExistence type="predicted"/>
<organism evidence="1 2">
    <name type="scientific">Acinetobacter nosocomialis 28F</name>
    <dbReference type="NCBI Taxonomy" id="1147131"/>
    <lineage>
        <taxon>Bacteria</taxon>
        <taxon>Pseudomonadati</taxon>
        <taxon>Pseudomonadota</taxon>
        <taxon>Gammaproteobacteria</taxon>
        <taxon>Moraxellales</taxon>
        <taxon>Moraxellaceae</taxon>
        <taxon>Acinetobacter</taxon>
        <taxon>Acinetobacter calcoaceticus/baumannii complex</taxon>
    </lineage>
</organism>
<comment type="caution">
    <text evidence="1">The sequence shown here is derived from an EMBL/GenBank/DDBJ whole genome shotgun (WGS) entry which is preliminary data.</text>
</comment>
<reference evidence="1 2" key="1">
    <citation type="submission" date="2013-06" db="EMBL/GenBank/DDBJ databases">
        <title>Comparative analysis of genomes of multi-drug Acinetobacter sp. from Colombian Hospitals.</title>
        <authorList>
            <person name="Barreto-Hernandez E."/>
            <person name="Gonzalez E.B."/>
            <person name="Cepeda L.A."/>
            <person name="Valenzuela E.M."/>
            <person name="Falquet L."/>
            <person name="Reguero M.T."/>
            <person name="Mantilla R."/>
        </authorList>
    </citation>
    <scope>NUCLEOTIDE SEQUENCE [LARGE SCALE GENOMIC DNA]</scope>
    <source>
        <strain evidence="1 2">28F</strain>
    </source>
</reference>